<feature type="transmembrane region" description="Helical" evidence="8">
    <location>
        <begin position="188"/>
        <end position="209"/>
    </location>
</feature>
<dbReference type="AlphaFoldDB" id="A0A4R6TW79"/>
<keyword evidence="3" id="KW-0813">Transport</keyword>
<evidence type="ECO:0000256" key="5">
    <source>
        <dbReference type="ARBA" id="ARBA00022692"/>
    </source>
</evidence>
<evidence type="ECO:0000256" key="7">
    <source>
        <dbReference type="ARBA" id="ARBA00023136"/>
    </source>
</evidence>
<dbReference type="PANTHER" id="PTHR34975">
    <property type="entry name" value="SPORE GERMINATION PROTEIN A2"/>
    <property type="match status" value="1"/>
</dbReference>
<dbReference type="RefSeq" id="WP_166639383.1">
    <property type="nucleotide sequence ID" value="NZ_SNYJ01000020.1"/>
</dbReference>
<feature type="transmembrane region" description="Helical" evidence="8">
    <location>
        <begin position="144"/>
        <end position="168"/>
    </location>
</feature>
<dbReference type="GO" id="GO:0009847">
    <property type="term" value="P:spore germination"/>
    <property type="evidence" value="ECO:0007669"/>
    <property type="project" value="InterPro"/>
</dbReference>
<gene>
    <name evidence="9" type="ORF">EV213_12016</name>
</gene>
<keyword evidence="5 8" id="KW-0812">Transmembrane</keyword>
<comment type="caution">
    <text evidence="9">The sequence shown here is derived from an EMBL/GenBank/DDBJ whole genome shotgun (WGS) entry which is preliminary data.</text>
</comment>
<feature type="transmembrane region" description="Helical" evidence="8">
    <location>
        <begin position="84"/>
        <end position="108"/>
    </location>
</feature>
<dbReference type="EMBL" id="SNYJ01000020">
    <property type="protein sequence ID" value="TDQ36085.1"/>
    <property type="molecule type" value="Genomic_DNA"/>
</dbReference>
<reference evidence="9 10" key="1">
    <citation type="submission" date="2019-03" db="EMBL/GenBank/DDBJ databases">
        <title>Genomic Encyclopedia of Type Strains, Phase IV (KMG-IV): sequencing the most valuable type-strain genomes for metagenomic binning, comparative biology and taxonomic classification.</title>
        <authorList>
            <person name="Goeker M."/>
        </authorList>
    </citation>
    <scope>NUCLEOTIDE SEQUENCE [LARGE SCALE GENOMIC DNA]</scope>
    <source>
        <strain evidence="9 10">DSM 28697</strain>
    </source>
</reference>
<sequence>MAYQVKKQHQVSAFFVFFLLHGVQIGISILNFQHSLVKHVQYDAWLTIAISGLLVHIIIAMIYFMMKRSNGDIVNLHDRVFGKWFGRFLLFCISIYFFVGVFLSLRVYIQIIQTWIFPDLRIWAFAIALIVLVWYIVSGGFRVVTGITVFSVVIPSFFLLILLFPLQYAQVQNLTPIFNHSASNVFQAVWELMPAFFGYFFIMFYYPFIDQAEKSQKWAHIGNVVSTLLYAFTALVSFLFFSPKQILDHLWPSISMLQVVAMPFVERFEFISLSVWLIALLPYVCLACWSGSLMLKRLTPFRQKTFVILSLACVYAALLWVQKQETLESIRQVYSQVGSCIAVGYLPFLTLLTAIRLRRRPSDES</sequence>
<accession>A0A4R6TW79</accession>
<evidence type="ECO:0000313" key="10">
    <source>
        <dbReference type="Proteomes" id="UP000295632"/>
    </source>
</evidence>
<keyword evidence="7 8" id="KW-0472">Membrane</keyword>
<dbReference type="PANTHER" id="PTHR34975:SF2">
    <property type="entry name" value="SPORE GERMINATION PROTEIN A2"/>
    <property type="match status" value="1"/>
</dbReference>
<proteinExistence type="inferred from homology"/>
<feature type="transmembrane region" description="Helical" evidence="8">
    <location>
        <begin position="333"/>
        <end position="355"/>
    </location>
</feature>
<evidence type="ECO:0000313" key="9">
    <source>
        <dbReference type="EMBL" id="TDQ36085.1"/>
    </source>
</evidence>
<dbReference type="Pfam" id="PF03845">
    <property type="entry name" value="Spore_permease"/>
    <property type="match status" value="1"/>
</dbReference>
<dbReference type="InterPro" id="IPR004761">
    <property type="entry name" value="Spore_GerAB"/>
</dbReference>
<protein>
    <submittedName>
        <fullName evidence="9">Spore germination protein (Amino acid permease)</fullName>
    </submittedName>
</protein>
<organism evidence="9 10">
    <name type="scientific">Aureibacillus halotolerans</name>
    <dbReference type="NCBI Taxonomy" id="1508390"/>
    <lineage>
        <taxon>Bacteria</taxon>
        <taxon>Bacillati</taxon>
        <taxon>Bacillota</taxon>
        <taxon>Bacilli</taxon>
        <taxon>Bacillales</taxon>
        <taxon>Bacillaceae</taxon>
        <taxon>Aureibacillus</taxon>
    </lineage>
</organism>
<name>A0A4R6TW79_9BACI</name>
<feature type="transmembrane region" description="Helical" evidence="8">
    <location>
        <begin position="305"/>
        <end position="321"/>
    </location>
</feature>
<dbReference type="Proteomes" id="UP000295632">
    <property type="component" value="Unassembled WGS sequence"/>
</dbReference>
<feature type="transmembrane region" description="Helical" evidence="8">
    <location>
        <begin position="221"/>
        <end position="241"/>
    </location>
</feature>
<evidence type="ECO:0000256" key="3">
    <source>
        <dbReference type="ARBA" id="ARBA00022448"/>
    </source>
</evidence>
<evidence type="ECO:0000256" key="6">
    <source>
        <dbReference type="ARBA" id="ARBA00022989"/>
    </source>
</evidence>
<comment type="subcellular location">
    <subcellularLocation>
        <location evidence="1">Membrane</location>
        <topology evidence="1">Multi-pass membrane protein</topology>
    </subcellularLocation>
</comment>
<keyword evidence="4" id="KW-0309">Germination</keyword>
<comment type="similarity">
    <text evidence="2">Belongs to the amino acid-polyamine-organocation (APC) superfamily. Spore germination protein (SGP) (TC 2.A.3.9) family.</text>
</comment>
<feature type="transmembrane region" description="Helical" evidence="8">
    <location>
        <begin position="12"/>
        <end position="32"/>
    </location>
</feature>
<feature type="transmembrane region" description="Helical" evidence="8">
    <location>
        <begin position="120"/>
        <end position="137"/>
    </location>
</feature>
<dbReference type="GO" id="GO:0016020">
    <property type="term" value="C:membrane"/>
    <property type="evidence" value="ECO:0007669"/>
    <property type="project" value="UniProtKB-SubCell"/>
</dbReference>
<keyword evidence="6 8" id="KW-1133">Transmembrane helix</keyword>
<evidence type="ECO:0000256" key="4">
    <source>
        <dbReference type="ARBA" id="ARBA00022544"/>
    </source>
</evidence>
<evidence type="ECO:0000256" key="2">
    <source>
        <dbReference type="ARBA" id="ARBA00007998"/>
    </source>
</evidence>
<evidence type="ECO:0000256" key="8">
    <source>
        <dbReference type="SAM" id="Phobius"/>
    </source>
</evidence>
<feature type="transmembrane region" description="Helical" evidence="8">
    <location>
        <begin position="44"/>
        <end position="64"/>
    </location>
</feature>
<dbReference type="Gene3D" id="1.20.1740.10">
    <property type="entry name" value="Amino acid/polyamine transporter I"/>
    <property type="match status" value="1"/>
</dbReference>
<evidence type="ECO:0000256" key="1">
    <source>
        <dbReference type="ARBA" id="ARBA00004141"/>
    </source>
</evidence>
<dbReference type="NCBIfam" id="TIGR00912">
    <property type="entry name" value="2A0309"/>
    <property type="match status" value="1"/>
</dbReference>
<keyword evidence="10" id="KW-1185">Reference proteome</keyword>
<feature type="transmembrane region" description="Helical" evidence="8">
    <location>
        <begin position="270"/>
        <end position="293"/>
    </location>
</feature>